<dbReference type="AlphaFoldDB" id="A0A974S9P7"/>
<name>A0A974S9P7_9CAUL</name>
<organism evidence="2">
    <name type="scientific">Phenylobacterium glaciei</name>
    <dbReference type="NCBI Taxonomy" id="2803784"/>
    <lineage>
        <taxon>Bacteria</taxon>
        <taxon>Pseudomonadati</taxon>
        <taxon>Pseudomonadota</taxon>
        <taxon>Alphaproteobacteria</taxon>
        <taxon>Caulobacterales</taxon>
        <taxon>Caulobacteraceae</taxon>
        <taxon>Phenylobacterium</taxon>
    </lineage>
</organism>
<feature type="signal peptide" evidence="1">
    <location>
        <begin position="1"/>
        <end position="21"/>
    </location>
</feature>
<keyword evidence="1" id="KW-0732">Signal</keyword>
<accession>A0A974S9P7</accession>
<feature type="chain" id="PRO_5037977037" description="TonB C-terminal domain-containing protein" evidence="1">
    <location>
        <begin position="22"/>
        <end position="114"/>
    </location>
</feature>
<gene>
    <name evidence="2" type="ORF">JKL49_12300</name>
</gene>
<dbReference type="EMBL" id="CP068570">
    <property type="protein sequence ID" value="QQZ51664.1"/>
    <property type="molecule type" value="Genomic_DNA"/>
</dbReference>
<evidence type="ECO:0000313" key="2">
    <source>
        <dbReference type="EMBL" id="QQZ51664.1"/>
    </source>
</evidence>
<proteinExistence type="predicted"/>
<evidence type="ECO:0000256" key="1">
    <source>
        <dbReference type="SAM" id="SignalP"/>
    </source>
</evidence>
<protein>
    <recommendedName>
        <fullName evidence="3">TonB C-terminal domain-containing protein</fullName>
    </recommendedName>
</protein>
<sequence length="114" mass="11470">MLLSVLALTAALSAPSASAPASESAPALAANAYIVECLVAGPSLTACTVIDADPATNPDAATALKLAANIHVRTPWLRPAASASSSTSIRKAFRLRLTNGSTGSKGSRAHRAVF</sequence>
<reference evidence="2" key="1">
    <citation type="submission" date="2021-01" db="EMBL/GenBank/DDBJ databases">
        <title>Genome sequence of Phenylobacterium sp. 20VBR1 isolated from a valley glaceir, Ny-Alesund, Svalbard.</title>
        <authorList>
            <person name="Thomas F.A."/>
            <person name="Krishnan K.P."/>
            <person name="Sinha R.K."/>
        </authorList>
    </citation>
    <scope>NUCLEOTIDE SEQUENCE</scope>
    <source>
        <strain evidence="2">20VBR1</strain>
    </source>
</reference>
<evidence type="ECO:0008006" key="3">
    <source>
        <dbReference type="Google" id="ProtNLM"/>
    </source>
</evidence>